<name>A0ABS8Y381_DATST</name>
<feature type="non-terminal residue" evidence="1">
    <location>
        <position position="95"/>
    </location>
</feature>
<protein>
    <submittedName>
        <fullName evidence="1">Uncharacterized protein</fullName>
    </submittedName>
</protein>
<gene>
    <name evidence="1" type="ORF">HAX54_017476</name>
</gene>
<dbReference type="EMBL" id="JACEIK010021589">
    <property type="protein sequence ID" value="MCE5166323.1"/>
    <property type="molecule type" value="Genomic_DNA"/>
</dbReference>
<feature type="non-terminal residue" evidence="1">
    <location>
        <position position="1"/>
    </location>
</feature>
<keyword evidence="2" id="KW-1185">Reference proteome</keyword>
<dbReference type="Proteomes" id="UP000823775">
    <property type="component" value="Unassembled WGS sequence"/>
</dbReference>
<organism evidence="1 2">
    <name type="scientific">Datura stramonium</name>
    <name type="common">Jimsonweed</name>
    <name type="synonym">Common thornapple</name>
    <dbReference type="NCBI Taxonomy" id="4076"/>
    <lineage>
        <taxon>Eukaryota</taxon>
        <taxon>Viridiplantae</taxon>
        <taxon>Streptophyta</taxon>
        <taxon>Embryophyta</taxon>
        <taxon>Tracheophyta</taxon>
        <taxon>Spermatophyta</taxon>
        <taxon>Magnoliopsida</taxon>
        <taxon>eudicotyledons</taxon>
        <taxon>Gunneridae</taxon>
        <taxon>Pentapetalae</taxon>
        <taxon>asterids</taxon>
        <taxon>lamiids</taxon>
        <taxon>Solanales</taxon>
        <taxon>Solanaceae</taxon>
        <taxon>Solanoideae</taxon>
        <taxon>Datureae</taxon>
        <taxon>Datura</taxon>
    </lineage>
</organism>
<reference evidence="1 2" key="1">
    <citation type="journal article" date="2021" name="BMC Genomics">
        <title>Datura genome reveals duplications of psychoactive alkaloid biosynthetic genes and high mutation rate following tissue culture.</title>
        <authorList>
            <person name="Rajewski A."/>
            <person name="Carter-House D."/>
            <person name="Stajich J."/>
            <person name="Litt A."/>
        </authorList>
    </citation>
    <scope>NUCLEOTIDE SEQUENCE [LARGE SCALE GENOMIC DNA]</scope>
    <source>
        <strain evidence="1">AR-01</strain>
    </source>
</reference>
<accession>A0ABS8Y381</accession>
<evidence type="ECO:0000313" key="2">
    <source>
        <dbReference type="Proteomes" id="UP000823775"/>
    </source>
</evidence>
<proteinExistence type="predicted"/>
<comment type="caution">
    <text evidence="1">The sequence shown here is derived from an EMBL/GenBank/DDBJ whole genome shotgun (WGS) entry which is preliminary data.</text>
</comment>
<sequence>DAKIEATLSQVLAKLESTESVVNKMHEELSTMELRQRLDNDQCMAVATRSGKTTIKKQIPRIESNIDENNLDLVEAREQRSVLSDPHIEGSDVLE</sequence>
<evidence type="ECO:0000313" key="1">
    <source>
        <dbReference type="EMBL" id="MCE5166323.1"/>
    </source>
</evidence>